<feature type="non-terminal residue" evidence="1">
    <location>
        <position position="148"/>
    </location>
</feature>
<dbReference type="AlphaFoldDB" id="A0A382MSF2"/>
<name>A0A382MSF2_9ZZZZ</name>
<accession>A0A382MSF2</accession>
<reference evidence="1" key="1">
    <citation type="submission" date="2018-05" db="EMBL/GenBank/DDBJ databases">
        <authorList>
            <person name="Lanie J.A."/>
            <person name="Ng W.-L."/>
            <person name="Kazmierczak K.M."/>
            <person name="Andrzejewski T.M."/>
            <person name="Davidsen T.M."/>
            <person name="Wayne K.J."/>
            <person name="Tettelin H."/>
            <person name="Glass J.I."/>
            <person name="Rusch D."/>
            <person name="Podicherti R."/>
            <person name="Tsui H.-C.T."/>
            <person name="Winkler M.E."/>
        </authorList>
    </citation>
    <scope>NUCLEOTIDE SEQUENCE</scope>
</reference>
<proteinExistence type="predicted"/>
<gene>
    <name evidence="1" type="ORF">METZ01_LOCUS304510</name>
</gene>
<dbReference type="EMBL" id="UINC01095512">
    <property type="protein sequence ID" value="SVC51656.1"/>
    <property type="molecule type" value="Genomic_DNA"/>
</dbReference>
<organism evidence="1">
    <name type="scientific">marine metagenome</name>
    <dbReference type="NCBI Taxonomy" id="408172"/>
    <lineage>
        <taxon>unclassified sequences</taxon>
        <taxon>metagenomes</taxon>
        <taxon>ecological metagenomes</taxon>
    </lineage>
</organism>
<protein>
    <submittedName>
        <fullName evidence="1">Uncharacterized protein</fullName>
    </submittedName>
</protein>
<evidence type="ECO:0000313" key="1">
    <source>
        <dbReference type="EMBL" id="SVC51656.1"/>
    </source>
</evidence>
<sequence>MILSPVANKLMMSLTLAIVLTLASACTKEVTVEKIVEKEVIKEVFIDKPAEQGEATVAATATEDNGPKIYKLGIFEDLTTTNYWSYLGPDATIWNSYVLGGGKPGLYSLSDQRFDWIPSAASEFPTPVVEETIGGTTLWTTEVPMKKG</sequence>